<dbReference type="InterPro" id="IPR018554">
    <property type="entry name" value="FRQ"/>
</dbReference>
<gene>
    <name evidence="3" type="ORF">SODALDRAFT_282720</name>
</gene>
<feature type="region of interest" description="Disordered" evidence="2">
    <location>
        <begin position="877"/>
        <end position="1013"/>
    </location>
</feature>
<dbReference type="GO" id="GO:0006355">
    <property type="term" value="P:regulation of DNA-templated transcription"/>
    <property type="evidence" value="ECO:0007669"/>
    <property type="project" value="InterPro"/>
</dbReference>
<evidence type="ECO:0008006" key="5">
    <source>
        <dbReference type="Google" id="ProtNLM"/>
    </source>
</evidence>
<protein>
    <recommendedName>
        <fullName evidence="5">Frequency clock protein</fullName>
    </recommendedName>
</protein>
<dbReference type="Proteomes" id="UP000272025">
    <property type="component" value="Unassembled WGS sequence"/>
</dbReference>
<feature type="region of interest" description="Disordered" evidence="2">
    <location>
        <begin position="398"/>
        <end position="463"/>
    </location>
</feature>
<feature type="compositionally biased region" description="Basic and acidic residues" evidence="2">
    <location>
        <begin position="447"/>
        <end position="458"/>
    </location>
</feature>
<organism evidence="3 4">
    <name type="scientific">Sodiomyces alkalinus (strain CBS 110278 / VKM F-3762 / F11)</name>
    <name type="common">Alkaliphilic filamentous fungus</name>
    <dbReference type="NCBI Taxonomy" id="1314773"/>
    <lineage>
        <taxon>Eukaryota</taxon>
        <taxon>Fungi</taxon>
        <taxon>Dikarya</taxon>
        <taxon>Ascomycota</taxon>
        <taxon>Pezizomycotina</taxon>
        <taxon>Sordariomycetes</taxon>
        <taxon>Hypocreomycetidae</taxon>
        <taxon>Glomerellales</taxon>
        <taxon>Plectosphaerellaceae</taxon>
        <taxon>Sodiomyces</taxon>
    </lineage>
</organism>
<feature type="region of interest" description="Disordered" evidence="2">
    <location>
        <begin position="675"/>
        <end position="722"/>
    </location>
</feature>
<feature type="compositionally biased region" description="Basic residues" evidence="2">
    <location>
        <begin position="231"/>
        <end position="240"/>
    </location>
</feature>
<feature type="coiled-coil region" evidence="1">
    <location>
        <begin position="155"/>
        <end position="182"/>
    </location>
</feature>
<sequence length="1013" mass="109743">MTDKDQNKLHGAQPPSETPLPLSTTGHTLPRRTLYEKSVTLQHHRLARDAAAKATAERTPSVKGDKDKGSIGSPCRKDSAESRETGQSDAMQWFDQSNQNPTVSYSGAMEVDPPFYQKESDSSNEDAPQATYPLHLRPGVSTSAAAPVVTRSSSTDDYRSVIDDLTVEIQKLKEELKRYKQLGPDMLKKEKLFEIKMHGLPKRKKRELEATLRDFAASISESPSAQTSSGPRKKSSRHASRLYSRSGSMSKHASSSSGSQSRPVDSAYASMSTGHNSSGTSMGRPSVSSQARSAEQKVQSYLKDIPEGLYPRHVAMTDRQKKKLVVRRLEQLFTGKTRARSRQLSQVGPAVPAVPQAVGSSLAPVMGEVMARTAVMVDQPASLGPSELTREAPILLVGAGDSGKQGRSRDYMSMDHSNSYQTYSRGSGAAAGDAHMSPPNASLPEQRPTRPLDLDPDRVQNPSENMDYIRHLGLIPPELLPESSTRDVAPDADGWVYLNLLCNLAQLHIINVTPDFVRVAISEKSTKFQLSADGRKIRWRGGTEGTKFSSDSSGDNSGKSPSTDDTDGSNENDERKKRKTVQVQPGSADDFTSAYSSKNRISSHSFHYKPLFVHQAQSAEQTSADETGSSLGPAEESNMEESRWGNSGSGSSQRQRRKRRLDGAIIYYSGAPFCTDLSGDPGDSSPTTYLTSSGRDPQAGFSSSPSGEFVRPDPPQRTSSGSVLRIRPLSDGRPFFVDAMNADPEMVLPGHDPLSGTGDFDMECPWSDVEQPIRLQTLESSGLGGVVPEDHFMILVKTRRPKNAPSAKVPLQRPSSDEMSDAIIYRFASMSPSPRPIATTRQTSSAAVPTIKMEYVSGGIKRLSPVALPPPAVFIPPFSTDTSVDSMDSLESDDEEDESESSDEFGRKLSIPRTSDIPYPDNDMSSGDEEGGEPDDEDEPKARGPTRQGLGIALPPRQLARRTSSSAIAAPGTVRGRSKSMSVDLPRQTDSSNATDNDDDVESGYSSGREGSS</sequence>
<feature type="compositionally biased region" description="Polar residues" evidence="2">
    <location>
        <begin position="684"/>
        <end position="706"/>
    </location>
</feature>
<accession>A0A3N2PMR5</accession>
<feature type="compositionally biased region" description="Low complexity" evidence="2">
    <location>
        <begin position="549"/>
        <end position="561"/>
    </location>
</feature>
<dbReference type="STRING" id="1314773.A0A3N2PMR5"/>
<feature type="region of interest" description="Disordered" evidence="2">
    <location>
        <begin position="219"/>
        <end position="298"/>
    </location>
</feature>
<feature type="compositionally biased region" description="Low complexity" evidence="2">
    <location>
        <begin position="1003"/>
        <end position="1013"/>
    </location>
</feature>
<evidence type="ECO:0000313" key="4">
    <source>
        <dbReference type="Proteomes" id="UP000272025"/>
    </source>
</evidence>
<feature type="compositionally biased region" description="Polar residues" evidence="2">
    <location>
        <begin position="87"/>
        <end position="105"/>
    </location>
</feature>
<evidence type="ECO:0000313" key="3">
    <source>
        <dbReference type="EMBL" id="ROT35813.1"/>
    </source>
</evidence>
<dbReference type="OrthoDB" id="2536795at2759"/>
<name>A0A3N2PMR5_SODAK</name>
<dbReference type="GO" id="GO:0005737">
    <property type="term" value="C:cytoplasm"/>
    <property type="evidence" value="ECO:0007669"/>
    <property type="project" value="InterPro"/>
</dbReference>
<dbReference type="GO" id="GO:0005634">
    <property type="term" value="C:nucleus"/>
    <property type="evidence" value="ECO:0007669"/>
    <property type="project" value="InterPro"/>
</dbReference>
<evidence type="ECO:0000256" key="2">
    <source>
        <dbReference type="SAM" id="MobiDB-lite"/>
    </source>
</evidence>
<dbReference type="AlphaFoldDB" id="A0A3N2PMR5"/>
<feature type="compositionally biased region" description="Low complexity" evidence="2">
    <location>
        <begin position="644"/>
        <end position="653"/>
    </location>
</feature>
<dbReference type="RefSeq" id="XP_028463619.1">
    <property type="nucleotide sequence ID" value="XM_028608355.1"/>
</dbReference>
<reference evidence="3 4" key="1">
    <citation type="journal article" date="2018" name="Mol. Ecol.">
        <title>The obligate alkalophilic soda-lake fungus Sodiomyces alkalinus has shifted to a protein diet.</title>
        <authorList>
            <person name="Grum-Grzhimaylo A.A."/>
            <person name="Falkoski D.L."/>
            <person name="van den Heuvel J."/>
            <person name="Valero-Jimenez C.A."/>
            <person name="Min B."/>
            <person name="Choi I.G."/>
            <person name="Lipzen A."/>
            <person name="Daum C.G."/>
            <person name="Aanen D.K."/>
            <person name="Tsang A."/>
            <person name="Henrissat B."/>
            <person name="Bilanenko E.N."/>
            <person name="de Vries R.P."/>
            <person name="van Kan J.A.L."/>
            <person name="Grigoriev I.V."/>
            <person name="Debets A.J.M."/>
        </authorList>
    </citation>
    <scope>NUCLEOTIDE SEQUENCE [LARGE SCALE GENOMIC DNA]</scope>
    <source>
        <strain evidence="3 4">F11</strain>
    </source>
</reference>
<dbReference type="Pfam" id="PF09421">
    <property type="entry name" value="FRQ"/>
    <property type="match status" value="1"/>
</dbReference>
<keyword evidence="1" id="KW-0175">Coiled coil</keyword>
<feature type="region of interest" description="Disordered" evidence="2">
    <location>
        <begin position="1"/>
        <end position="138"/>
    </location>
</feature>
<feature type="region of interest" description="Disordered" evidence="2">
    <location>
        <begin position="539"/>
        <end position="596"/>
    </location>
</feature>
<feature type="compositionally biased region" description="Acidic residues" evidence="2">
    <location>
        <begin position="888"/>
        <end position="903"/>
    </location>
</feature>
<feature type="compositionally biased region" description="Basic and acidic residues" evidence="2">
    <location>
        <begin position="63"/>
        <end position="86"/>
    </location>
</feature>
<feature type="compositionally biased region" description="Polar residues" evidence="2">
    <location>
        <begin position="616"/>
        <end position="630"/>
    </location>
</feature>
<feature type="compositionally biased region" description="Polar residues" evidence="2">
    <location>
        <begin position="219"/>
        <end position="230"/>
    </location>
</feature>
<feature type="compositionally biased region" description="Acidic residues" evidence="2">
    <location>
        <begin position="926"/>
        <end position="939"/>
    </location>
</feature>
<feature type="compositionally biased region" description="Polar residues" evidence="2">
    <location>
        <begin position="415"/>
        <end position="425"/>
    </location>
</feature>
<dbReference type="GeneID" id="39576833"/>
<keyword evidence="4" id="KW-1185">Reference proteome</keyword>
<dbReference type="EMBL" id="ML119060">
    <property type="protein sequence ID" value="ROT35813.1"/>
    <property type="molecule type" value="Genomic_DNA"/>
</dbReference>
<feature type="region of interest" description="Disordered" evidence="2">
    <location>
        <begin position="616"/>
        <end position="658"/>
    </location>
</feature>
<evidence type="ECO:0000256" key="1">
    <source>
        <dbReference type="SAM" id="Coils"/>
    </source>
</evidence>
<feature type="compositionally biased region" description="Polar residues" evidence="2">
    <location>
        <begin position="269"/>
        <end position="298"/>
    </location>
</feature>
<feature type="compositionally biased region" description="Low complexity" evidence="2">
    <location>
        <begin position="244"/>
        <end position="266"/>
    </location>
</feature>
<dbReference type="GO" id="GO:0007623">
    <property type="term" value="P:circadian rhythm"/>
    <property type="evidence" value="ECO:0007669"/>
    <property type="project" value="InterPro"/>
</dbReference>
<proteinExistence type="predicted"/>